<proteinExistence type="predicted"/>
<dbReference type="RefSeq" id="WP_209650597.1">
    <property type="nucleotide sequence ID" value="NZ_JBEPNV010000001.1"/>
</dbReference>
<protein>
    <submittedName>
        <fullName evidence="1">Uncharacterized protein</fullName>
    </submittedName>
</protein>
<comment type="caution">
    <text evidence="1">The sequence shown here is derived from an EMBL/GenBank/DDBJ whole genome shotgun (WGS) entry which is preliminary data.</text>
</comment>
<accession>A0ABV2NNL1</accession>
<gene>
    <name evidence="1" type="ORF">ABIC20_005285</name>
</gene>
<sequence>MGEDGRLGSYPDDRPARDALGTLIVDTDAGTIRGPLGVAQWHIVQQGGDSSDFVASPGLSPSRMITDFIRVRAWKSETNVTFFRVGLTTVISGRCEAIR</sequence>
<reference evidence="1 2" key="1">
    <citation type="submission" date="2024-06" db="EMBL/GenBank/DDBJ databases">
        <title>Genomics of switchgrass bacterial isolates.</title>
        <authorList>
            <person name="Shade A."/>
        </authorList>
    </citation>
    <scope>NUCLEOTIDE SEQUENCE [LARGE SCALE GENOMIC DNA]</scope>
    <source>
        <strain evidence="1 2">PvP084</strain>
    </source>
</reference>
<keyword evidence="2" id="KW-1185">Reference proteome</keyword>
<evidence type="ECO:0000313" key="2">
    <source>
        <dbReference type="Proteomes" id="UP001549119"/>
    </source>
</evidence>
<dbReference type="Proteomes" id="UP001549119">
    <property type="component" value="Unassembled WGS sequence"/>
</dbReference>
<organism evidence="1 2">
    <name type="scientific">Methylobacterium radiotolerans</name>
    <dbReference type="NCBI Taxonomy" id="31998"/>
    <lineage>
        <taxon>Bacteria</taxon>
        <taxon>Pseudomonadati</taxon>
        <taxon>Pseudomonadota</taxon>
        <taxon>Alphaproteobacteria</taxon>
        <taxon>Hyphomicrobiales</taxon>
        <taxon>Methylobacteriaceae</taxon>
        <taxon>Methylobacterium</taxon>
    </lineage>
</organism>
<evidence type="ECO:0000313" key="1">
    <source>
        <dbReference type="EMBL" id="MET3867976.1"/>
    </source>
</evidence>
<dbReference type="EMBL" id="JBEPNW010000002">
    <property type="protein sequence ID" value="MET3867976.1"/>
    <property type="molecule type" value="Genomic_DNA"/>
</dbReference>
<name>A0ABV2NNL1_9HYPH</name>